<evidence type="ECO:0000256" key="2">
    <source>
        <dbReference type="SAM" id="SignalP"/>
    </source>
</evidence>
<feature type="compositionally biased region" description="Basic and acidic residues" evidence="1">
    <location>
        <begin position="204"/>
        <end position="222"/>
    </location>
</feature>
<evidence type="ECO:0000313" key="3">
    <source>
        <dbReference type="EMBL" id="GGH98889.1"/>
    </source>
</evidence>
<dbReference type="AlphaFoldDB" id="A0A8J3A382"/>
<dbReference type="EMBL" id="VCJR02000002">
    <property type="protein sequence ID" value="NHK28575.1"/>
    <property type="molecule type" value="Genomic_DNA"/>
</dbReference>
<evidence type="ECO:0000313" key="4">
    <source>
        <dbReference type="EMBL" id="NHK28575.1"/>
    </source>
</evidence>
<gene>
    <name evidence="4" type="ORF">FF098_011715</name>
    <name evidence="3" type="ORF">GCM10011355_23550</name>
</gene>
<dbReference type="Gene3D" id="1.25.40.10">
    <property type="entry name" value="Tetratricopeptide repeat domain"/>
    <property type="match status" value="1"/>
</dbReference>
<dbReference type="Proteomes" id="UP000621856">
    <property type="component" value="Unassembled WGS sequence"/>
</dbReference>
<evidence type="ECO:0000313" key="6">
    <source>
        <dbReference type="Proteomes" id="UP000818603"/>
    </source>
</evidence>
<dbReference type="EMBL" id="BMGZ01000002">
    <property type="protein sequence ID" value="GGH98889.1"/>
    <property type="molecule type" value="Genomic_DNA"/>
</dbReference>
<keyword evidence="6" id="KW-1185">Reference proteome</keyword>
<dbReference type="RefSeq" id="WP_155140688.1">
    <property type="nucleotide sequence ID" value="NZ_BMGZ01000002.1"/>
</dbReference>
<name>A0A8J3A382_9PROT</name>
<dbReference type="Proteomes" id="UP000818603">
    <property type="component" value="Unassembled WGS sequence"/>
</dbReference>
<feature type="chain" id="PRO_5035263830" evidence="2">
    <location>
        <begin position="25"/>
        <end position="222"/>
    </location>
</feature>
<protein>
    <submittedName>
        <fullName evidence="4">SEL1-like repeat protein</fullName>
    </submittedName>
</protein>
<dbReference type="SUPFAM" id="SSF81901">
    <property type="entry name" value="HCP-like"/>
    <property type="match status" value="1"/>
</dbReference>
<feature type="signal peptide" evidence="2">
    <location>
        <begin position="1"/>
        <end position="24"/>
    </location>
</feature>
<reference evidence="4 6" key="2">
    <citation type="submission" date="2020-02" db="EMBL/GenBank/DDBJ databases">
        <title>Genome sequence of Parvularcula flava strain NH6-79.</title>
        <authorList>
            <person name="Abdul Karim M.H."/>
            <person name="Lam M.Q."/>
            <person name="Chen S.J."/>
            <person name="Yahya A."/>
            <person name="Shahir S."/>
            <person name="Shamsir M.S."/>
            <person name="Chong C.S."/>
        </authorList>
    </citation>
    <scope>NUCLEOTIDE SEQUENCE [LARGE SCALE GENOMIC DNA]</scope>
    <source>
        <strain evidence="4 6">NH6-79</strain>
    </source>
</reference>
<accession>A0A8J3A382</accession>
<evidence type="ECO:0000313" key="5">
    <source>
        <dbReference type="Proteomes" id="UP000621856"/>
    </source>
</evidence>
<reference evidence="3" key="1">
    <citation type="journal article" date="2014" name="Int. J. Syst. Evol. Microbiol.">
        <title>Complete genome sequence of Corynebacterium casei LMG S-19264T (=DSM 44701T), isolated from a smear-ripened cheese.</title>
        <authorList>
            <consortium name="US DOE Joint Genome Institute (JGI-PGF)"/>
            <person name="Walter F."/>
            <person name="Albersmeier A."/>
            <person name="Kalinowski J."/>
            <person name="Ruckert C."/>
        </authorList>
    </citation>
    <scope>NUCLEOTIDE SEQUENCE</scope>
    <source>
        <strain evidence="3">CGMCC 1.14984</strain>
    </source>
</reference>
<sequence>MSHIATSRAAILLALTGLTITACASPGTAERQRLAYADRGNAERQLSGRVMDSEQAARLIGAARNLAANEGCDDAIPVYRVLAAYGRNFEIAQFELGQCLLDGSPSALDRREAMVWFERAAMAGHREAQKELAEIAVTGGDYATALSWALVFNEQNDTAIAPMQDFSAPFMDRLREGLDAQAIAEAERFALDYSPDYMASFRMGRPEPQRDEAPDDGVERIR</sequence>
<proteinExistence type="predicted"/>
<feature type="region of interest" description="Disordered" evidence="1">
    <location>
        <begin position="201"/>
        <end position="222"/>
    </location>
</feature>
<organism evidence="3 5">
    <name type="scientific">Aquisalinus luteolus</name>
    <dbReference type="NCBI Taxonomy" id="1566827"/>
    <lineage>
        <taxon>Bacteria</taxon>
        <taxon>Pseudomonadati</taxon>
        <taxon>Pseudomonadota</taxon>
        <taxon>Alphaproteobacteria</taxon>
        <taxon>Parvularculales</taxon>
        <taxon>Parvularculaceae</taxon>
        <taxon>Aquisalinus</taxon>
    </lineage>
</organism>
<dbReference type="InterPro" id="IPR011990">
    <property type="entry name" value="TPR-like_helical_dom_sf"/>
</dbReference>
<keyword evidence="2" id="KW-0732">Signal</keyword>
<comment type="caution">
    <text evidence="3">The sequence shown here is derived from an EMBL/GenBank/DDBJ whole genome shotgun (WGS) entry which is preliminary data.</text>
</comment>
<dbReference type="InterPro" id="IPR006597">
    <property type="entry name" value="Sel1-like"/>
</dbReference>
<evidence type="ECO:0000256" key="1">
    <source>
        <dbReference type="SAM" id="MobiDB-lite"/>
    </source>
</evidence>
<dbReference type="SMART" id="SM00671">
    <property type="entry name" value="SEL1"/>
    <property type="match status" value="1"/>
</dbReference>
<reference evidence="3" key="3">
    <citation type="submission" date="2020-09" db="EMBL/GenBank/DDBJ databases">
        <authorList>
            <person name="Sun Q."/>
            <person name="Zhou Y."/>
        </authorList>
    </citation>
    <scope>NUCLEOTIDE SEQUENCE</scope>
    <source>
        <strain evidence="3">CGMCC 1.14984</strain>
    </source>
</reference>